<organism evidence="3 4">
    <name type="scientific">Pleurodeles waltl</name>
    <name type="common">Iberian ribbed newt</name>
    <dbReference type="NCBI Taxonomy" id="8319"/>
    <lineage>
        <taxon>Eukaryota</taxon>
        <taxon>Metazoa</taxon>
        <taxon>Chordata</taxon>
        <taxon>Craniata</taxon>
        <taxon>Vertebrata</taxon>
        <taxon>Euteleostomi</taxon>
        <taxon>Amphibia</taxon>
        <taxon>Batrachia</taxon>
        <taxon>Caudata</taxon>
        <taxon>Salamandroidea</taxon>
        <taxon>Salamandridae</taxon>
        <taxon>Pleurodelinae</taxon>
        <taxon>Pleurodeles</taxon>
    </lineage>
</organism>
<sequence>MLVLLATCVGQWYTTAPTDSAASDPEGEGPPTNPLRLPGPKGQGQQLRALSQIKDVTASKKSSDIGELEDPETAVRKTTRNQQPSPGAADFEEDAGPSTGESRAAPAAREAPNANSSHASGEAWPLQVRVAPGKGEGEGWV</sequence>
<feature type="chain" id="PRO_5043574668" evidence="2">
    <location>
        <begin position="17"/>
        <end position="141"/>
    </location>
</feature>
<protein>
    <submittedName>
        <fullName evidence="3">Uncharacterized protein</fullName>
    </submittedName>
</protein>
<dbReference type="EMBL" id="JANPWB010000014">
    <property type="protein sequence ID" value="KAJ1102054.1"/>
    <property type="molecule type" value="Genomic_DNA"/>
</dbReference>
<accession>A0AAV7MFY0</accession>
<evidence type="ECO:0000256" key="2">
    <source>
        <dbReference type="SAM" id="SignalP"/>
    </source>
</evidence>
<evidence type="ECO:0000256" key="1">
    <source>
        <dbReference type="SAM" id="MobiDB-lite"/>
    </source>
</evidence>
<feature type="signal peptide" evidence="2">
    <location>
        <begin position="1"/>
        <end position="16"/>
    </location>
</feature>
<dbReference type="AlphaFoldDB" id="A0AAV7MFY0"/>
<dbReference type="Proteomes" id="UP001066276">
    <property type="component" value="Chromosome 10"/>
</dbReference>
<reference evidence="3" key="1">
    <citation type="journal article" date="2022" name="bioRxiv">
        <title>Sequencing and chromosome-scale assembly of the giantPleurodeles waltlgenome.</title>
        <authorList>
            <person name="Brown T."/>
            <person name="Elewa A."/>
            <person name="Iarovenko S."/>
            <person name="Subramanian E."/>
            <person name="Araus A.J."/>
            <person name="Petzold A."/>
            <person name="Susuki M."/>
            <person name="Suzuki K.-i.T."/>
            <person name="Hayashi T."/>
            <person name="Toyoda A."/>
            <person name="Oliveira C."/>
            <person name="Osipova E."/>
            <person name="Leigh N.D."/>
            <person name="Simon A."/>
            <person name="Yun M.H."/>
        </authorList>
    </citation>
    <scope>NUCLEOTIDE SEQUENCE</scope>
    <source>
        <strain evidence="3">20211129_DDA</strain>
        <tissue evidence="3">Liver</tissue>
    </source>
</reference>
<gene>
    <name evidence="3" type="ORF">NDU88_007112</name>
</gene>
<keyword evidence="4" id="KW-1185">Reference proteome</keyword>
<proteinExistence type="predicted"/>
<name>A0AAV7MFY0_PLEWA</name>
<comment type="caution">
    <text evidence="3">The sequence shown here is derived from an EMBL/GenBank/DDBJ whole genome shotgun (WGS) entry which is preliminary data.</text>
</comment>
<feature type="compositionally biased region" description="Low complexity" evidence="1">
    <location>
        <begin position="101"/>
        <end position="116"/>
    </location>
</feature>
<keyword evidence="2" id="KW-0732">Signal</keyword>
<evidence type="ECO:0000313" key="3">
    <source>
        <dbReference type="EMBL" id="KAJ1102054.1"/>
    </source>
</evidence>
<evidence type="ECO:0000313" key="4">
    <source>
        <dbReference type="Proteomes" id="UP001066276"/>
    </source>
</evidence>
<feature type="region of interest" description="Disordered" evidence="1">
    <location>
        <begin position="14"/>
        <end position="141"/>
    </location>
</feature>